<proteinExistence type="predicted"/>
<comment type="caution">
    <text evidence="2">The sequence shown here is derived from an EMBL/GenBank/DDBJ whole genome shotgun (WGS) entry which is preliminary data.</text>
</comment>
<sequence>MNKVKLGIGLVVALILILIGVYVYNNNKSSADMFKRPIIGTSVPKPRRENIEYTEKIPLSDSDWVAYKINNPIITIPTVVPPRTTIPVPSFELGSVSINNVTVNVGKSAEIATTIRDKNNKIIIGAPVMVMWSSDGSGYYSINSPTLNQLHVMVKGVKKGKGIITVQVEHNGVEKTASATINVR</sequence>
<organism evidence="2 3">
    <name type="scientific">Candidatus Berkelbacteria bacterium CG_4_10_14_0_2_um_filter_35_9_33_12</name>
    <dbReference type="NCBI Taxonomy" id="1974499"/>
    <lineage>
        <taxon>Bacteria</taxon>
        <taxon>Candidatus Berkelbacteria</taxon>
    </lineage>
</organism>
<dbReference type="AlphaFoldDB" id="A0A2M7W447"/>
<keyword evidence="1" id="KW-0812">Transmembrane</keyword>
<keyword evidence="1" id="KW-1133">Transmembrane helix</keyword>
<dbReference type="EMBL" id="PFQF01000033">
    <property type="protein sequence ID" value="PJA20236.1"/>
    <property type="molecule type" value="Genomic_DNA"/>
</dbReference>
<gene>
    <name evidence="2" type="ORF">COX60_02410</name>
</gene>
<reference evidence="3" key="1">
    <citation type="submission" date="2017-09" db="EMBL/GenBank/DDBJ databases">
        <title>Depth-based differentiation of microbial function through sediment-hosted aquifers and enrichment of novel symbionts in the deep terrestrial subsurface.</title>
        <authorList>
            <person name="Probst A.J."/>
            <person name="Ladd B."/>
            <person name="Jarett J.K."/>
            <person name="Geller-Mcgrath D.E."/>
            <person name="Sieber C.M.K."/>
            <person name="Emerson J.B."/>
            <person name="Anantharaman K."/>
            <person name="Thomas B.C."/>
            <person name="Malmstrom R."/>
            <person name="Stieglmeier M."/>
            <person name="Klingl A."/>
            <person name="Woyke T."/>
            <person name="Ryan C.M."/>
            <person name="Banfield J.F."/>
        </authorList>
    </citation>
    <scope>NUCLEOTIDE SEQUENCE [LARGE SCALE GENOMIC DNA]</scope>
</reference>
<name>A0A2M7W447_9BACT</name>
<evidence type="ECO:0000256" key="1">
    <source>
        <dbReference type="SAM" id="Phobius"/>
    </source>
</evidence>
<accession>A0A2M7W447</accession>
<dbReference type="Proteomes" id="UP000230137">
    <property type="component" value="Unassembled WGS sequence"/>
</dbReference>
<keyword evidence="1" id="KW-0472">Membrane</keyword>
<evidence type="ECO:0000313" key="3">
    <source>
        <dbReference type="Proteomes" id="UP000230137"/>
    </source>
</evidence>
<dbReference type="Gene3D" id="2.60.40.1080">
    <property type="match status" value="1"/>
</dbReference>
<feature type="transmembrane region" description="Helical" evidence="1">
    <location>
        <begin position="6"/>
        <end position="25"/>
    </location>
</feature>
<protein>
    <submittedName>
        <fullName evidence="2">Uncharacterized protein</fullName>
    </submittedName>
</protein>
<evidence type="ECO:0000313" key="2">
    <source>
        <dbReference type="EMBL" id="PJA20236.1"/>
    </source>
</evidence>